<evidence type="ECO:0000256" key="2">
    <source>
        <dbReference type="ARBA" id="ARBA00022670"/>
    </source>
</evidence>
<evidence type="ECO:0000256" key="1">
    <source>
        <dbReference type="ARBA" id="ARBA00007074"/>
    </source>
</evidence>
<dbReference type="Gene3D" id="3.90.1720.10">
    <property type="entry name" value="endopeptidase domain like (from Nostoc punctiforme)"/>
    <property type="match status" value="1"/>
</dbReference>
<keyword evidence="7" id="KW-1185">Reference proteome</keyword>
<dbReference type="SUPFAM" id="SSF54001">
    <property type="entry name" value="Cysteine proteinases"/>
    <property type="match status" value="1"/>
</dbReference>
<dbReference type="PANTHER" id="PTHR47053">
    <property type="entry name" value="MUREIN DD-ENDOPEPTIDASE MEPH-RELATED"/>
    <property type="match status" value="1"/>
</dbReference>
<dbReference type="PANTHER" id="PTHR47053:SF1">
    <property type="entry name" value="MUREIN DD-ENDOPEPTIDASE MEPH-RELATED"/>
    <property type="match status" value="1"/>
</dbReference>
<comment type="similarity">
    <text evidence="1">Belongs to the peptidase C40 family.</text>
</comment>
<dbReference type="InterPro" id="IPR000064">
    <property type="entry name" value="NLP_P60_dom"/>
</dbReference>
<comment type="caution">
    <text evidence="6">The sequence shown here is derived from an EMBL/GenBank/DDBJ whole genome shotgun (WGS) entry which is preliminary data.</text>
</comment>
<evidence type="ECO:0000313" key="6">
    <source>
        <dbReference type="EMBL" id="OIJ12521.1"/>
    </source>
</evidence>
<keyword evidence="2" id="KW-0645">Protease</keyword>
<evidence type="ECO:0000259" key="5">
    <source>
        <dbReference type="PROSITE" id="PS51935"/>
    </source>
</evidence>
<dbReference type="Proteomes" id="UP000179524">
    <property type="component" value="Unassembled WGS sequence"/>
</dbReference>
<evidence type="ECO:0000256" key="3">
    <source>
        <dbReference type="ARBA" id="ARBA00022801"/>
    </source>
</evidence>
<reference evidence="6 7" key="1">
    <citation type="submission" date="2016-10" db="EMBL/GenBank/DDBJ databases">
        <title>Draft genome sequences of four alkaliphilic bacteria belonging to the Anaerobacillus genus.</title>
        <authorList>
            <person name="Bassil N.M."/>
            <person name="Lloyd J.R."/>
        </authorList>
    </citation>
    <scope>NUCLEOTIDE SEQUENCE [LARGE SCALE GENOMIC DNA]</scope>
    <source>
        <strain evidence="6 7">DSM 18345</strain>
    </source>
</reference>
<dbReference type="InterPro" id="IPR051202">
    <property type="entry name" value="Peptidase_C40"/>
</dbReference>
<protein>
    <recommendedName>
        <fullName evidence="5">NlpC/P60 domain-containing protein</fullName>
    </recommendedName>
</protein>
<accession>A0A1S2LJD8</accession>
<name>A0A1S2LJD8_9BACI</name>
<sequence>MLIADKIILTGLKQLNKPYVFNSPSLQTKTFDCSSFIQYIFRENGIVLPRNSREQYKAGVKITVSNIKKGDLLFFTTKNRRHRKGIEKIGHVAIYLGYNQILHTHRKGKKVVISDLDPYWKKVLVGATRVISQ</sequence>
<keyword evidence="3" id="KW-0378">Hydrolase</keyword>
<dbReference type="EMBL" id="MLQR01000031">
    <property type="protein sequence ID" value="OIJ12521.1"/>
    <property type="molecule type" value="Genomic_DNA"/>
</dbReference>
<dbReference type="GO" id="GO:0006508">
    <property type="term" value="P:proteolysis"/>
    <property type="evidence" value="ECO:0007669"/>
    <property type="project" value="UniProtKB-KW"/>
</dbReference>
<dbReference type="Pfam" id="PF00877">
    <property type="entry name" value="NLPC_P60"/>
    <property type="match status" value="1"/>
</dbReference>
<evidence type="ECO:0000313" key="7">
    <source>
        <dbReference type="Proteomes" id="UP000179524"/>
    </source>
</evidence>
<dbReference type="OrthoDB" id="9813368at2"/>
<dbReference type="GO" id="GO:0008234">
    <property type="term" value="F:cysteine-type peptidase activity"/>
    <property type="evidence" value="ECO:0007669"/>
    <property type="project" value="UniProtKB-KW"/>
</dbReference>
<organism evidence="6 7">
    <name type="scientific">Anaerobacillus alkalilacustris</name>
    <dbReference type="NCBI Taxonomy" id="393763"/>
    <lineage>
        <taxon>Bacteria</taxon>
        <taxon>Bacillati</taxon>
        <taxon>Bacillota</taxon>
        <taxon>Bacilli</taxon>
        <taxon>Bacillales</taxon>
        <taxon>Bacillaceae</taxon>
        <taxon>Anaerobacillus</taxon>
    </lineage>
</organism>
<gene>
    <name evidence="6" type="ORF">BKP37_13925</name>
</gene>
<dbReference type="AlphaFoldDB" id="A0A1S2LJD8"/>
<dbReference type="RefSeq" id="WP_071310199.1">
    <property type="nucleotide sequence ID" value="NZ_MLQR01000031.1"/>
</dbReference>
<feature type="domain" description="NlpC/P60" evidence="5">
    <location>
        <begin position="1"/>
        <end position="131"/>
    </location>
</feature>
<keyword evidence="4" id="KW-0788">Thiol protease</keyword>
<dbReference type="InterPro" id="IPR038765">
    <property type="entry name" value="Papain-like_cys_pep_sf"/>
</dbReference>
<evidence type="ECO:0000256" key="4">
    <source>
        <dbReference type="ARBA" id="ARBA00022807"/>
    </source>
</evidence>
<dbReference type="PROSITE" id="PS51935">
    <property type="entry name" value="NLPC_P60"/>
    <property type="match status" value="1"/>
</dbReference>
<proteinExistence type="inferred from homology"/>